<comment type="catalytic activity">
    <reaction evidence="8">
        <text>an aromatic L-alpha-amino acid + 2-oxoglutarate = an aromatic oxo-acid + L-glutamate</text>
        <dbReference type="Rhea" id="RHEA:17533"/>
        <dbReference type="ChEBI" id="CHEBI:16810"/>
        <dbReference type="ChEBI" id="CHEBI:29985"/>
        <dbReference type="ChEBI" id="CHEBI:73309"/>
        <dbReference type="ChEBI" id="CHEBI:84824"/>
        <dbReference type="EC" id="2.6.1.57"/>
    </reaction>
</comment>
<evidence type="ECO:0000256" key="8">
    <source>
        <dbReference type="ARBA" id="ARBA00051993"/>
    </source>
</evidence>
<dbReference type="GO" id="GO:0047536">
    <property type="term" value="F:2-aminoadipate transaminase activity"/>
    <property type="evidence" value="ECO:0007669"/>
    <property type="project" value="TreeGrafter"/>
</dbReference>
<comment type="caution">
    <text evidence="11">The sequence shown here is derived from an EMBL/GenBank/DDBJ whole genome shotgun (WGS) entry which is preliminary data.</text>
</comment>
<dbReference type="CDD" id="cd00609">
    <property type="entry name" value="AAT_like"/>
    <property type="match status" value="1"/>
</dbReference>
<accession>A0A4Q4TA67</accession>
<keyword evidence="6" id="KW-0808">Transferase</keyword>
<dbReference type="InterPro" id="IPR015424">
    <property type="entry name" value="PyrdxlP-dep_Trfase"/>
</dbReference>
<evidence type="ECO:0000256" key="6">
    <source>
        <dbReference type="ARBA" id="ARBA00022679"/>
    </source>
</evidence>
<dbReference type="Gene3D" id="3.40.640.10">
    <property type="entry name" value="Type I PLP-dependent aspartate aminotransferase-like (Major domain)"/>
    <property type="match status" value="1"/>
</dbReference>
<comment type="cofactor">
    <cofactor evidence="1">
        <name>pyridoxal 5'-phosphate</name>
        <dbReference type="ChEBI" id="CHEBI:597326"/>
    </cofactor>
</comment>
<keyword evidence="5" id="KW-0032">Aminotransferase</keyword>
<evidence type="ECO:0000256" key="1">
    <source>
        <dbReference type="ARBA" id="ARBA00001933"/>
    </source>
</evidence>
<dbReference type="GO" id="GO:0009074">
    <property type="term" value="P:aromatic amino acid family catabolic process"/>
    <property type="evidence" value="ECO:0007669"/>
    <property type="project" value="TreeGrafter"/>
</dbReference>
<dbReference type="PANTHER" id="PTHR42790:SF21">
    <property type="entry name" value="AROMATIC_AMINOADIPATE AMINOTRANSFERASE 1"/>
    <property type="match status" value="1"/>
</dbReference>
<organism evidence="11 12">
    <name type="scientific">Monosporascus ibericus</name>
    <dbReference type="NCBI Taxonomy" id="155417"/>
    <lineage>
        <taxon>Eukaryota</taxon>
        <taxon>Fungi</taxon>
        <taxon>Dikarya</taxon>
        <taxon>Ascomycota</taxon>
        <taxon>Pezizomycotina</taxon>
        <taxon>Sordariomycetes</taxon>
        <taxon>Xylariomycetidae</taxon>
        <taxon>Xylariales</taxon>
        <taxon>Xylariales incertae sedis</taxon>
        <taxon>Monosporascus</taxon>
    </lineage>
</organism>
<comment type="similarity">
    <text evidence="3">Belongs to the class-I pyridoxal-phosphate-dependent aminotransferase family.</text>
</comment>
<keyword evidence="12" id="KW-1185">Reference proteome</keyword>
<name>A0A4Q4TA67_9PEZI</name>
<dbReference type="SUPFAM" id="SSF53383">
    <property type="entry name" value="PLP-dependent transferases"/>
    <property type="match status" value="1"/>
</dbReference>
<dbReference type="InterPro" id="IPR004839">
    <property type="entry name" value="Aminotransferase_I/II_large"/>
</dbReference>
<feature type="domain" description="Aminotransferase class I/classII large" evidence="10">
    <location>
        <begin position="231"/>
        <end position="568"/>
    </location>
</feature>
<dbReference type="OrthoDB" id="691673at2759"/>
<keyword evidence="7" id="KW-0663">Pyridoxal phosphate</keyword>
<dbReference type="EC" id="2.6.1.57" evidence="9"/>
<evidence type="ECO:0000256" key="3">
    <source>
        <dbReference type="ARBA" id="ARBA00007441"/>
    </source>
</evidence>
<evidence type="ECO:0000259" key="10">
    <source>
        <dbReference type="Pfam" id="PF00155"/>
    </source>
</evidence>
<dbReference type="Proteomes" id="UP000293360">
    <property type="component" value="Unassembled WGS sequence"/>
</dbReference>
<evidence type="ECO:0000256" key="2">
    <source>
        <dbReference type="ARBA" id="ARBA00004496"/>
    </source>
</evidence>
<evidence type="ECO:0000256" key="7">
    <source>
        <dbReference type="ARBA" id="ARBA00022898"/>
    </source>
</evidence>
<evidence type="ECO:0000256" key="5">
    <source>
        <dbReference type="ARBA" id="ARBA00022576"/>
    </source>
</evidence>
<dbReference type="AlphaFoldDB" id="A0A4Q4TA67"/>
<dbReference type="GO" id="GO:0008793">
    <property type="term" value="F:aromatic-amino-acid transaminase activity"/>
    <property type="evidence" value="ECO:0007669"/>
    <property type="project" value="TreeGrafter"/>
</dbReference>
<dbReference type="GO" id="GO:0006571">
    <property type="term" value="P:tyrosine biosynthetic process"/>
    <property type="evidence" value="ECO:0007669"/>
    <property type="project" value="TreeGrafter"/>
</dbReference>
<dbReference type="GO" id="GO:0030170">
    <property type="term" value="F:pyridoxal phosphate binding"/>
    <property type="evidence" value="ECO:0007669"/>
    <property type="project" value="InterPro"/>
</dbReference>
<evidence type="ECO:0000313" key="11">
    <source>
        <dbReference type="EMBL" id="RYP03521.1"/>
    </source>
</evidence>
<keyword evidence="4" id="KW-0963">Cytoplasm</keyword>
<dbReference type="EMBL" id="QJNU01000254">
    <property type="protein sequence ID" value="RYP03521.1"/>
    <property type="molecule type" value="Genomic_DNA"/>
</dbReference>
<dbReference type="Pfam" id="PF00155">
    <property type="entry name" value="Aminotran_1_2"/>
    <property type="match status" value="1"/>
</dbReference>
<dbReference type="PANTHER" id="PTHR42790">
    <property type="entry name" value="AMINOTRANSFERASE"/>
    <property type="match status" value="1"/>
</dbReference>
<dbReference type="GO" id="GO:0005737">
    <property type="term" value="C:cytoplasm"/>
    <property type="evidence" value="ECO:0007669"/>
    <property type="project" value="UniProtKB-SubCell"/>
</dbReference>
<dbReference type="InterPro" id="IPR050859">
    <property type="entry name" value="Class-I_PLP-dep_aminotransf"/>
</dbReference>
<protein>
    <recommendedName>
        <fullName evidence="9">aromatic-amino-acid transaminase</fullName>
        <ecNumber evidence="9">2.6.1.57</ecNumber>
    </recommendedName>
</protein>
<dbReference type="STRING" id="155417.A0A4Q4TA67"/>
<evidence type="ECO:0000256" key="4">
    <source>
        <dbReference type="ARBA" id="ARBA00022490"/>
    </source>
</evidence>
<proteinExistence type="inferred from homology"/>
<dbReference type="InterPro" id="IPR015421">
    <property type="entry name" value="PyrdxlP-dep_Trfase_major"/>
</dbReference>
<reference evidence="11 12" key="1">
    <citation type="submission" date="2018-06" db="EMBL/GenBank/DDBJ databases">
        <title>Complete Genomes of Monosporascus.</title>
        <authorList>
            <person name="Robinson A.J."/>
            <person name="Natvig D.O."/>
        </authorList>
    </citation>
    <scope>NUCLEOTIDE SEQUENCE [LARGE SCALE GENOMIC DNA]</scope>
    <source>
        <strain evidence="11 12">CBS 110550</strain>
    </source>
</reference>
<dbReference type="FunFam" id="3.40.640.10:FF:000074">
    <property type="entry name" value="Aromatic amino acid aminotransferase"/>
    <property type="match status" value="1"/>
</dbReference>
<evidence type="ECO:0000256" key="9">
    <source>
        <dbReference type="ARBA" id="ARBA00067014"/>
    </source>
</evidence>
<evidence type="ECO:0000313" key="12">
    <source>
        <dbReference type="Proteomes" id="UP000293360"/>
    </source>
</evidence>
<gene>
    <name evidence="11" type="ORF">DL764_005076</name>
</gene>
<comment type="subcellular location">
    <subcellularLocation>
        <location evidence="2">Cytoplasm</location>
    </subcellularLocation>
</comment>
<sequence length="580" mass="63785">MANLTPYRTLASLSLFRSRSHTHTLSAGAVHTFYTSCPRLKPTNVGNVGLAAKDTAIGEQAPEPLTLDGIKARRAKAGKLVAPTASYSDSDMFKSPQSFKAPKARRWDHLLSVESKARHPCVLKQAAKHLKKPGLISLGGGLPSAENFPIERLTFRIPKPPHFSEAGAEASGTDVTTGKYDVARGENGGVHDLSIALNYGQSIGSAQLLRWVTEHTELVCRPPYADWRCALTVGSTGALEQALRMFCDRARGDAVLTEEYSFSTALETAAPLGIRVFGVRMDEQGLLPESMDEILSTWDEAARGARKPTVLYTVPSGQNPTGATQGAQRRRDIYAVCQKHDIFIFEDEPYYFLQMQPYTGSDAPGVPPPTSAGEFLGSLIPSLVSMDVDGRVLRMDSFSKVVVPGSRLGWITASEQVVERYIRHAECASQGPSGISQLIMYKLVDESWGHEGYLQWLMNLRLEYTRRRDAILAACEKYLPREVVSWVPPAAGMFLWLKVDHTQHPEGLTRPIIEIEEEIFNSCIEKGILACRGSWFRAEPDLPLSGLFFRVTFAAASEENMGKAIERFGAAVKESFDCAD</sequence>
<dbReference type="GO" id="GO:0019878">
    <property type="term" value="P:lysine biosynthetic process via aminoadipic acid"/>
    <property type="evidence" value="ECO:0007669"/>
    <property type="project" value="TreeGrafter"/>
</dbReference>